<feature type="region of interest" description="Disordered" evidence="1">
    <location>
        <begin position="249"/>
        <end position="275"/>
    </location>
</feature>
<accession>A0A5J6MVC7</accession>
<gene>
    <name evidence="2" type="ORF">FRZ61_11640</name>
</gene>
<dbReference type="EMBL" id="CP042582">
    <property type="protein sequence ID" value="QEX21241.1"/>
    <property type="molecule type" value="Genomic_DNA"/>
</dbReference>
<dbReference type="OrthoDB" id="8482264at2"/>
<reference evidence="2 3" key="1">
    <citation type="submission" date="2019-08" db="EMBL/GenBank/DDBJ databases">
        <title>Hyperibacter terrae gen. nov., sp. nov. and Hyperibacter viscosus sp. nov., two new members in the family Rhodospirillaceae isolated from the rhizosphere of Hypericum perforatum.</title>
        <authorList>
            <person name="Noviana Z."/>
        </authorList>
    </citation>
    <scope>NUCLEOTIDE SEQUENCE [LARGE SCALE GENOMIC DNA]</scope>
    <source>
        <strain evidence="2 3">R5959</strain>
    </source>
</reference>
<dbReference type="RefSeq" id="WP_151115634.1">
    <property type="nucleotide sequence ID" value="NZ_CP042582.1"/>
</dbReference>
<dbReference type="AlphaFoldDB" id="A0A5J6MVC7"/>
<protein>
    <submittedName>
        <fullName evidence="2">Uncharacterized protein</fullName>
    </submittedName>
</protein>
<dbReference type="KEGG" id="hadh:FRZ61_11640"/>
<feature type="compositionally biased region" description="Acidic residues" evidence="1">
    <location>
        <begin position="170"/>
        <end position="179"/>
    </location>
</feature>
<evidence type="ECO:0000313" key="2">
    <source>
        <dbReference type="EMBL" id="QEX21241.1"/>
    </source>
</evidence>
<sequence>MSDIEQLRRRVEAAERHFGSIGEQQGKYSARLIHLMDQIEQRAADRESELGRYVGELQALRRDHEQVKAMLQALLGAIETGGGEAIMATLHEMDRKASALVGEGPAGEESFTAMDSPAAEEADLEAAGRDDFQNGFEDVTAETLAAEEAALEPEAETDTEIEPEAEIEAEAEAEIEPDTTADRFEDVTPETLAAEEAEEQALAASTDVIAPEARVELEMETRIVAPAPTTAQSPVAGIIQRIGQLTRELAEQPTPIKAPAPPAEPAVAKQRRAAS</sequence>
<feature type="region of interest" description="Disordered" evidence="1">
    <location>
        <begin position="170"/>
        <end position="207"/>
    </location>
</feature>
<evidence type="ECO:0000313" key="3">
    <source>
        <dbReference type="Proteomes" id="UP000325797"/>
    </source>
</evidence>
<name>A0A5J6MVC7_9PROT</name>
<dbReference type="Proteomes" id="UP000325797">
    <property type="component" value="Chromosome"/>
</dbReference>
<keyword evidence="3" id="KW-1185">Reference proteome</keyword>
<evidence type="ECO:0000256" key="1">
    <source>
        <dbReference type="SAM" id="MobiDB-lite"/>
    </source>
</evidence>
<organism evidence="2 3">
    <name type="scientific">Hypericibacter adhaerens</name>
    <dbReference type="NCBI Taxonomy" id="2602016"/>
    <lineage>
        <taxon>Bacteria</taxon>
        <taxon>Pseudomonadati</taxon>
        <taxon>Pseudomonadota</taxon>
        <taxon>Alphaproteobacteria</taxon>
        <taxon>Rhodospirillales</taxon>
        <taxon>Dongiaceae</taxon>
        <taxon>Hypericibacter</taxon>
    </lineage>
</organism>
<proteinExistence type="predicted"/>